<proteinExistence type="predicted"/>
<dbReference type="GO" id="GO:0009279">
    <property type="term" value="C:cell outer membrane"/>
    <property type="evidence" value="ECO:0007669"/>
    <property type="project" value="TreeGrafter"/>
</dbReference>
<evidence type="ECO:0000313" key="1">
    <source>
        <dbReference type="EMBL" id="VDY45405.1"/>
    </source>
</evidence>
<dbReference type="InterPro" id="IPR000015">
    <property type="entry name" value="Fimb_usher"/>
</dbReference>
<gene>
    <name evidence="1" type="primary">papC_3</name>
    <name evidence="1" type="ORF">NCTC7102_04893</name>
</gene>
<accession>A0A447JN74</accession>
<dbReference type="Pfam" id="PF00577">
    <property type="entry name" value="Usher"/>
    <property type="match status" value="1"/>
</dbReference>
<dbReference type="Proteomes" id="UP000281393">
    <property type="component" value="Chromosome"/>
</dbReference>
<dbReference type="GO" id="GO:0015473">
    <property type="term" value="F:fimbrial usher porin activity"/>
    <property type="evidence" value="ECO:0007669"/>
    <property type="project" value="InterPro"/>
</dbReference>
<evidence type="ECO:0000313" key="2">
    <source>
        <dbReference type="Proteomes" id="UP000281393"/>
    </source>
</evidence>
<reference evidence="1 2" key="1">
    <citation type="submission" date="2018-12" db="EMBL/GenBank/DDBJ databases">
        <authorList>
            <consortium name="Pathogen Informatics"/>
        </authorList>
    </citation>
    <scope>NUCLEOTIDE SEQUENCE [LARGE SCALE GENOMIC DNA]</scope>
    <source>
        <strain evidence="1 2">NCTC7102</strain>
    </source>
</reference>
<dbReference type="PANTHER" id="PTHR30451">
    <property type="entry name" value="OUTER MEMBRANE USHER PROTEIN"/>
    <property type="match status" value="1"/>
</dbReference>
<dbReference type="GO" id="GO:0009297">
    <property type="term" value="P:pilus assembly"/>
    <property type="evidence" value="ECO:0007669"/>
    <property type="project" value="InterPro"/>
</dbReference>
<protein>
    <submittedName>
        <fullName evidence="1">Fimbrial protein SteB</fullName>
    </submittedName>
</protein>
<name>A0A447JN74_SALET</name>
<dbReference type="InterPro" id="IPR042186">
    <property type="entry name" value="FimD_plug_dom"/>
</dbReference>
<dbReference type="EMBL" id="LR133909">
    <property type="protein sequence ID" value="VDY45405.1"/>
    <property type="molecule type" value="Genomic_DNA"/>
</dbReference>
<dbReference type="AlphaFoldDB" id="A0A447JN74"/>
<dbReference type="PANTHER" id="PTHR30451:SF10">
    <property type="entry name" value="OUTER MEMBRANE USHER PROTEIN YFCU-RELATED"/>
    <property type="match status" value="1"/>
</dbReference>
<organism evidence="1 2">
    <name type="scientific">Salmonella enterica subsp. enterica serovar Daytona</name>
    <dbReference type="NCBI Taxonomy" id="1962639"/>
    <lineage>
        <taxon>Bacteria</taxon>
        <taxon>Pseudomonadati</taxon>
        <taxon>Pseudomonadota</taxon>
        <taxon>Gammaproteobacteria</taxon>
        <taxon>Enterobacterales</taxon>
        <taxon>Enterobacteriaceae</taxon>
        <taxon>Salmonella</taxon>
    </lineage>
</organism>
<dbReference type="Gene3D" id="2.60.40.2610">
    <property type="entry name" value="Outer membrane usher protein FimD, plug domain"/>
    <property type="match status" value="1"/>
</dbReference>
<sequence>MDVGDEANVPISGYSTPVYTNAFGKAVIVDVNDYYRNQVKIDITQLPEDAEAILSIAQATLTEGADRLSPHGGAQR</sequence>